<dbReference type="PROSITE" id="PS00107">
    <property type="entry name" value="PROTEIN_KINASE_ATP"/>
    <property type="match status" value="1"/>
</dbReference>
<keyword evidence="2" id="KW-0597">Phosphoprotein</keyword>
<dbReference type="FunFam" id="3.30.200.20:FF:000271">
    <property type="entry name" value="MAPK/MAK/MRK overlapping kinase"/>
    <property type="match status" value="1"/>
</dbReference>
<proteinExistence type="inferred from homology"/>
<dbReference type="Pfam" id="PF00069">
    <property type="entry name" value="Pkinase"/>
    <property type="match status" value="1"/>
</dbReference>
<dbReference type="InterPro" id="IPR000719">
    <property type="entry name" value="Prot_kinase_dom"/>
</dbReference>
<evidence type="ECO:0000256" key="5">
    <source>
        <dbReference type="PROSITE-ProRule" id="PRU10141"/>
    </source>
</evidence>
<evidence type="ECO:0000256" key="1">
    <source>
        <dbReference type="ARBA" id="ARBA00001946"/>
    </source>
</evidence>
<accession>A0A9B0T701</accession>
<evidence type="ECO:0000259" key="8">
    <source>
        <dbReference type="PROSITE" id="PS50011"/>
    </source>
</evidence>
<dbReference type="PROSITE" id="PS50011">
    <property type="entry name" value="PROTEIN_KINASE_DOM"/>
    <property type="match status" value="1"/>
</dbReference>
<keyword evidence="10" id="KW-0808">Transferase</keyword>
<dbReference type="RefSeq" id="XP_006839675.1">
    <property type="nucleotide sequence ID" value="XM_006839612.1"/>
</dbReference>
<comment type="cofactor">
    <cofactor evidence="1">
        <name>Mg(2+)</name>
        <dbReference type="ChEBI" id="CHEBI:18420"/>
    </cofactor>
</comment>
<dbReference type="AlphaFoldDB" id="A0A9B0T701"/>
<sequence>MRAALVLTDPQEPSYKSETFTHAQTAARGGRGTNDYKTIGKIGEGTFSEVVKMQSLKDGNYYACKQMKQHFGSIEQVNNLREIQALRRLNPHPNILALHEVIFDRKSGSLALICELMDMNIYELIQGRRYPLAEKRVMCYMYQLCKSLDHMHRNGIFHRDVKPENILIKQNVLKLGDFGSCRSVYSKHPYTEYISTRWYRAPECLLTDGYYTYKMDVWSAGCVLFEIARAAEKQALGGRSHASFPEYPATLGPASNNWHAAREARKQKQSLKNEEALPQRRGPAYFTQLPPLKLSGATKLSYSSPTLQSTLAHGVPGKVLQTLKCGQANKKTETQKDVKPTVKPYRLPTIERR</sequence>
<evidence type="ECO:0000256" key="6">
    <source>
        <dbReference type="RuleBase" id="RU000304"/>
    </source>
</evidence>
<dbReference type="GeneID" id="102836028"/>
<evidence type="ECO:0000256" key="2">
    <source>
        <dbReference type="ARBA" id="ARBA00022553"/>
    </source>
</evidence>
<dbReference type="InterPro" id="IPR008271">
    <property type="entry name" value="Ser/Thr_kinase_AS"/>
</dbReference>
<dbReference type="SUPFAM" id="SSF56112">
    <property type="entry name" value="Protein kinase-like (PK-like)"/>
    <property type="match status" value="1"/>
</dbReference>
<keyword evidence="9" id="KW-1185">Reference proteome</keyword>
<evidence type="ECO:0000256" key="3">
    <source>
        <dbReference type="ARBA" id="ARBA00022741"/>
    </source>
</evidence>
<feature type="binding site" evidence="5">
    <location>
        <position position="65"/>
    </location>
    <ligand>
        <name>ATP</name>
        <dbReference type="ChEBI" id="CHEBI:30616"/>
    </ligand>
</feature>
<organism evidence="9 10">
    <name type="scientific">Chrysochloris asiatica</name>
    <name type="common">Cape golden mole</name>
    <dbReference type="NCBI Taxonomy" id="185453"/>
    <lineage>
        <taxon>Eukaryota</taxon>
        <taxon>Metazoa</taxon>
        <taxon>Chordata</taxon>
        <taxon>Craniata</taxon>
        <taxon>Vertebrata</taxon>
        <taxon>Euteleostomi</taxon>
        <taxon>Mammalia</taxon>
        <taxon>Eutheria</taxon>
        <taxon>Afrotheria</taxon>
        <taxon>Chrysochloridae</taxon>
        <taxon>Chrysochlorinae</taxon>
        <taxon>Chrysochloris</taxon>
    </lineage>
</organism>
<evidence type="ECO:0000256" key="4">
    <source>
        <dbReference type="ARBA" id="ARBA00022840"/>
    </source>
</evidence>
<name>A0A9B0T701_CHRAS</name>
<dbReference type="Proteomes" id="UP000504623">
    <property type="component" value="Unplaced"/>
</dbReference>
<dbReference type="GO" id="GO:0005524">
    <property type="term" value="F:ATP binding"/>
    <property type="evidence" value="ECO:0007669"/>
    <property type="project" value="UniProtKB-UniRule"/>
</dbReference>
<dbReference type="InterPro" id="IPR011009">
    <property type="entry name" value="Kinase-like_dom_sf"/>
</dbReference>
<gene>
    <name evidence="10" type="primary">MOK</name>
</gene>
<keyword evidence="6" id="KW-0723">Serine/threonine-protein kinase</keyword>
<dbReference type="OrthoDB" id="2158884at2759"/>
<feature type="compositionally biased region" description="Basic and acidic residues" evidence="7">
    <location>
        <begin position="330"/>
        <end position="340"/>
    </location>
</feature>
<dbReference type="InterPro" id="IPR050117">
    <property type="entry name" value="MAPK"/>
</dbReference>
<keyword evidence="3 5" id="KW-0547">Nucleotide-binding</keyword>
<keyword evidence="10" id="KW-0418">Kinase</keyword>
<dbReference type="SMART" id="SM00220">
    <property type="entry name" value="S_TKc"/>
    <property type="match status" value="1"/>
</dbReference>
<dbReference type="Gene3D" id="1.10.510.10">
    <property type="entry name" value="Transferase(Phosphotransferase) domain 1"/>
    <property type="match status" value="1"/>
</dbReference>
<dbReference type="PROSITE" id="PS00108">
    <property type="entry name" value="PROTEIN_KINASE_ST"/>
    <property type="match status" value="1"/>
</dbReference>
<feature type="region of interest" description="Disordered" evidence="7">
    <location>
        <begin position="330"/>
        <end position="353"/>
    </location>
</feature>
<protein>
    <submittedName>
        <fullName evidence="10">MAPK/MAK/MRK overlapping kinase</fullName>
    </submittedName>
</protein>
<evidence type="ECO:0000313" key="9">
    <source>
        <dbReference type="Proteomes" id="UP000504623"/>
    </source>
</evidence>
<dbReference type="Gene3D" id="3.30.200.20">
    <property type="entry name" value="Phosphorylase Kinase, domain 1"/>
    <property type="match status" value="1"/>
</dbReference>
<dbReference type="InterPro" id="IPR017441">
    <property type="entry name" value="Protein_kinase_ATP_BS"/>
</dbReference>
<dbReference type="PANTHER" id="PTHR24055">
    <property type="entry name" value="MITOGEN-ACTIVATED PROTEIN KINASE"/>
    <property type="match status" value="1"/>
</dbReference>
<dbReference type="CTD" id="5891"/>
<feature type="domain" description="Protein kinase" evidence="8">
    <location>
        <begin position="36"/>
        <end position="353"/>
    </location>
</feature>
<keyword evidence="4 5" id="KW-0067">ATP-binding</keyword>
<evidence type="ECO:0000256" key="7">
    <source>
        <dbReference type="SAM" id="MobiDB-lite"/>
    </source>
</evidence>
<comment type="similarity">
    <text evidence="6">Belongs to the protein kinase superfamily.</text>
</comment>
<reference evidence="10" key="1">
    <citation type="submission" date="2025-08" db="UniProtKB">
        <authorList>
            <consortium name="RefSeq"/>
        </authorList>
    </citation>
    <scope>IDENTIFICATION</scope>
    <source>
        <tissue evidence="10">Spleen</tissue>
    </source>
</reference>
<evidence type="ECO:0000313" key="10">
    <source>
        <dbReference type="RefSeq" id="XP_006839675.1"/>
    </source>
</evidence>
<dbReference type="GO" id="GO:0004674">
    <property type="term" value="F:protein serine/threonine kinase activity"/>
    <property type="evidence" value="ECO:0007669"/>
    <property type="project" value="UniProtKB-KW"/>
</dbReference>